<dbReference type="GO" id="GO:0000287">
    <property type="term" value="F:magnesium ion binding"/>
    <property type="evidence" value="ECO:0007669"/>
    <property type="project" value="InterPro"/>
</dbReference>
<dbReference type="GO" id="GO:0005737">
    <property type="term" value="C:cytoplasm"/>
    <property type="evidence" value="ECO:0007669"/>
    <property type="project" value="InterPro"/>
</dbReference>
<dbReference type="AlphaFoldDB" id="A0A0C3C5L7"/>
<dbReference type="HOGENOM" id="CLU_144823_0_0_1"/>
<proteinExistence type="predicted"/>
<sequence length="138" mass="15012">MTSSGTVVGFEGISPCSLPLSSQASFWQALDALVASSSIIIDRPRGTAHPRYADDIYPLDYGYLQETSSNDGSGIDVWVGTQAKKNVCAIIVAIDLHKRDSEIKILLGCTLEEKHIILERHNQGKQSAILIEAKVEEV</sequence>
<dbReference type="InterPro" id="IPR036649">
    <property type="entry name" value="Pyrophosphatase_sf"/>
</dbReference>
<name>A0A0C3C5L7_OIDMZ</name>
<dbReference type="InParanoid" id="A0A0C3C5L7"/>
<dbReference type="OrthoDB" id="5110892at2759"/>
<evidence type="ECO:0000313" key="1">
    <source>
        <dbReference type="EMBL" id="KIM94168.1"/>
    </source>
</evidence>
<evidence type="ECO:0008006" key="3">
    <source>
        <dbReference type="Google" id="ProtNLM"/>
    </source>
</evidence>
<dbReference type="GO" id="GO:0006796">
    <property type="term" value="P:phosphate-containing compound metabolic process"/>
    <property type="evidence" value="ECO:0007669"/>
    <property type="project" value="InterPro"/>
</dbReference>
<reference evidence="2" key="2">
    <citation type="submission" date="2015-01" db="EMBL/GenBank/DDBJ databases">
        <title>Evolutionary Origins and Diversification of the Mycorrhizal Mutualists.</title>
        <authorList>
            <consortium name="DOE Joint Genome Institute"/>
            <consortium name="Mycorrhizal Genomics Consortium"/>
            <person name="Kohler A."/>
            <person name="Kuo A."/>
            <person name="Nagy L.G."/>
            <person name="Floudas D."/>
            <person name="Copeland A."/>
            <person name="Barry K.W."/>
            <person name="Cichocki N."/>
            <person name="Veneault-Fourrey C."/>
            <person name="LaButti K."/>
            <person name="Lindquist E.A."/>
            <person name="Lipzen A."/>
            <person name="Lundell T."/>
            <person name="Morin E."/>
            <person name="Murat C."/>
            <person name="Riley R."/>
            <person name="Ohm R."/>
            <person name="Sun H."/>
            <person name="Tunlid A."/>
            <person name="Henrissat B."/>
            <person name="Grigoriev I.V."/>
            <person name="Hibbett D.S."/>
            <person name="Martin F."/>
        </authorList>
    </citation>
    <scope>NUCLEOTIDE SEQUENCE [LARGE SCALE GENOMIC DNA]</scope>
    <source>
        <strain evidence="2">Zn</strain>
    </source>
</reference>
<evidence type="ECO:0000313" key="2">
    <source>
        <dbReference type="Proteomes" id="UP000054321"/>
    </source>
</evidence>
<dbReference type="GO" id="GO:0004427">
    <property type="term" value="F:inorganic diphosphate phosphatase activity"/>
    <property type="evidence" value="ECO:0007669"/>
    <property type="project" value="InterPro"/>
</dbReference>
<dbReference type="Proteomes" id="UP000054321">
    <property type="component" value="Unassembled WGS sequence"/>
</dbReference>
<protein>
    <recommendedName>
        <fullName evidence="3">Inorganic pyrophosphatase</fullName>
    </recommendedName>
</protein>
<keyword evidence="2" id="KW-1185">Reference proteome</keyword>
<dbReference type="SUPFAM" id="SSF50324">
    <property type="entry name" value="Inorganic pyrophosphatase"/>
    <property type="match status" value="1"/>
</dbReference>
<gene>
    <name evidence="1" type="ORF">OIDMADRAFT_21443</name>
</gene>
<organism evidence="1 2">
    <name type="scientific">Oidiodendron maius (strain Zn)</name>
    <dbReference type="NCBI Taxonomy" id="913774"/>
    <lineage>
        <taxon>Eukaryota</taxon>
        <taxon>Fungi</taxon>
        <taxon>Dikarya</taxon>
        <taxon>Ascomycota</taxon>
        <taxon>Pezizomycotina</taxon>
        <taxon>Leotiomycetes</taxon>
        <taxon>Leotiomycetes incertae sedis</taxon>
        <taxon>Myxotrichaceae</taxon>
        <taxon>Oidiodendron</taxon>
    </lineage>
</organism>
<accession>A0A0C3C5L7</accession>
<reference evidence="1 2" key="1">
    <citation type="submission" date="2014-04" db="EMBL/GenBank/DDBJ databases">
        <authorList>
            <consortium name="DOE Joint Genome Institute"/>
            <person name="Kuo A."/>
            <person name="Martino E."/>
            <person name="Perotto S."/>
            <person name="Kohler A."/>
            <person name="Nagy L.G."/>
            <person name="Floudas D."/>
            <person name="Copeland A."/>
            <person name="Barry K.W."/>
            <person name="Cichocki N."/>
            <person name="Veneault-Fourrey C."/>
            <person name="LaButti K."/>
            <person name="Lindquist E.A."/>
            <person name="Lipzen A."/>
            <person name="Lundell T."/>
            <person name="Morin E."/>
            <person name="Murat C."/>
            <person name="Sun H."/>
            <person name="Tunlid A."/>
            <person name="Henrissat B."/>
            <person name="Grigoriev I.V."/>
            <person name="Hibbett D.S."/>
            <person name="Martin F."/>
            <person name="Nordberg H.P."/>
            <person name="Cantor M.N."/>
            <person name="Hua S.X."/>
        </authorList>
    </citation>
    <scope>NUCLEOTIDE SEQUENCE [LARGE SCALE GENOMIC DNA]</scope>
    <source>
        <strain evidence="1 2">Zn</strain>
    </source>
</reference>
<dbReference type="EMBL" id="KN832891">
    <property type="protein sequence ID" value="KIM94168.1"/>
    <property type="molecule type" value="Genomic_DNA"/>
</dbReference>